<evidence type="ECO:0000259" key="1">
    <source>
        <dbReference type="Pfam" id="PF01909"/>
    </source>
</evidence>
<sequence>MGRKAIVKLLKRYKENISKDIPIERMLLFGSYAEGKAHPDSDVDLLVVSPSFRRMNFFKRGAKMYDHWDTRHPVDFLCYTPEEFQKLREESPIVREAEREGIEI</sequence>
<dbReference type="AlphaFoldDB" id="A0A932I280"/>
<feature type="domain" description="Polymerase nucleotidyl transferase" evidence="1">
    <location>
        <begin position="11"/>
        <end position="91"/>
    </location>
</feature>
<dbReference type="InterPro" id="IPR002934">
    <property type="entry name" value="Polymerase_NTP_transf_dom"/>
</dbReference>
<dbReference type="PANTHER" id="PTHR43449">
    <property type="entry name" value="NUCLEOTIDYLTRANSFERASE"/>
    <property type="match status" value="1"/>
</dbReference>
<evidence type="ECO:0000313" key="3">
    <source>
        <dbReference type="Proteomes" id="UP000782312"/>
    </source>
</evidence>
<dbReference type="GO" id="GO:0016779">
    <property type="term" value="F:nucleotidyltransferase activity"/>
    <property type="evidence" value="ECO:0007669"/>
    <property type="project" value="InterPro"/>
</dbReference>
<protein>
    <submittedName>
        <fullName evidence="2">Nucleotidyltransferase domain-containing protein</fullName>
    </submittedName>
</protein>
<dbReference type="PANTHER" id="PTHR43449:SF1">
    <property type="entry name" value="POLYMERASE BETA NUCLEOTIDYLTRANSFERASE DOMAIN-CONTAINING PROTEIN"/>
    <property type="match status" value="1"/>
</dbReference>
<dbReference type="Proteomes" id="UP000782312">
    <property type="component" value="Unassembled WGS sequence"/>
</dbReference>
<comment type="caution">
    <text evidence="2">The sequence shown here is derived from an EMBL/GenBank/DDBJ whole genome shotgun (WGS) entry which is preliminary data.</text>
</comment>
<dbReference type="InterPro" id="IPR043519">
    <property type="entry name" value="NT_sf"/>
</dbReference>
<dbReference type="CDD" id="cd05403">
    <property type="entry name" value="NT_KNTase_like"/>
    <property type="match status" value="1"/>
</dbReference>
<dbReference type="Pfam" id="PF01909">
    <property type="entry name" value="NTP_transf_2"/>
    <property type="match status" value="1"/>
</dbReference>
<organism evidence="2 3">
    <name type="scientific">Tectimicrobiota bacterium</name>
    <dbReference type="NCBI Taxonomy" id="2528274"/>
    <lineage>
        <taxon>Bacteria</taxon>
        <taxon>Pseudomonadati</taxon>
        <taxon>Nitrospinota/Tectimicrobiota group</taxon>
        <taxon>Candidatus Tectimicrobiota</taxon>
    </lineage>
</organism>
<proteinExistence type="predicted"/>
<name>A0A932I280_UNCTE</name>
<gene>
    <name evidence="2" type="ORF">HYZ11_18740</name>
</gene>
<evidence type="ECO:0000313" key="2">
    <source>
        <dbReference type="EMBL" id="MBI3129652.1"/>
    </source>
</evidence>
<dbReference type="Gene3D" id="3.30.460.10">
    <property type="entry name" value="Beta Polymerase, domain 2"/>
    <property type="match status" value="1"/>
</dbReference>
<reference evidence="2" key="1">
    <citation type="submission" date="2020-07" db="EMBL/GenBank/DDBJ databases">
        <title>Huge and variable diversity of episymbiotic CPR bacteria and DPANN archaea in groundwater ecosystems.</title>
        <authorList>
            <person name="He C.Y."/>
            <person name="Keren R."/>
            <person name="Whittaker M."/>
            <person name="Farag I.F."/>
            <person name="Doudna J."/>
            <person name="Cate J.H.D."/>
            <person name="Banfield J.F."/>
        </authorList>
    </citation>
    <scope>NUCLEOTIDE SEQUENCE</scope>
    <source>
        <strain evidence="2">NC_groundwater_763_Ag_S-0.2um_68_21</strain>
    </source>
</reference>
<accession>A0A932I280</accession>
<dbReference type="SUPFAM" id="SSF81301">
    <property type="entry name" value="Nucleotidyltransferase"/>
    <property type="match status" value="1"/>
</dbReference>
<dbReference type="EMBL" id="JACPUR010000041">
    <property type="protein sequence ID" value="MBI3129652.1"/>
    <property type="molecule type" value="Genomic_DNA"/>
</dbReference>